<reference evidence="2 3" key="1">
    <citation type="submission" date="2019-10" db="EMBL/GenBank/DDBJ databases">
        <title>Draft Genome Sequence of Cytophagaceae sp. SJW1-29.</title>
        <authorList>
            <person name="Choi A."/>
        </authorList>
    </citation>
    <scope>NUCLEOTIDE SEQUENCE [LARGE SCALE GENOMIC DNA]</scope>
    <source>
        <strain evidence="2 3">SJW1-29</strain>
    </source>
</reference>
<dbReference type="InterPro" id="IPR003593">
    <property type="entry name" value="AAA+_ATPase"/>
</dbReference>
<dbReference type="PANTHER" id="PTHR43566:SF2">
    <property type="entry name" value="DUF4143 DOMAIN-CONTAINING PROTEIN"/>
    <property type="match status" value="1"/>
</dbReference>
<accession>A0A7C9FQH6</accession>
<dbReference type="InterPro" id="IPR025420">
    <property type="entry name" value="DUF4143"/>
</dbReference>
<dbReference type="Gene3D" id="3.40.50.300">
    <property type="entry name" value="P-loop containing nucleotide triphosphate hydrolases"/>
    <property type="match status" value="1"/>
</dbReference>
<sequence>MIQRLLENKLGLSLEQFPVTGIIGPRQVGKTTLVRQLQTDKDLVYLDLERNSDLNKLQAPELFLTQVADKTVVLDEVQHLPELFPLLRSLVDDDRRAGRFVILGSASPPLLRQSSESLAGRINYLEMFPLNLLEVEHQLTWQQLWLHGGFPEPALSGKPTFVQSWYRNFIQSYVQRDLPLYGLPADPKTTRQLLQMIASVHGGLLNYSMFAKSLDLSVPTIKTYLSFLNNAFLTTQIAPWHTNLKKRLVKSPKLYIRDSGMLHYLTGINDFESLMGNVRVGNSWEGFVIGQIASILESDDELYHYRTQDGAEIDLLVRRNDRWLLAAEIKLTNSPTLTKGTHLAMQDLGIDHLHVITPSADTYPIAEKITVISLGSVLEKLKG</sequence>
<dbReference type="RefSeq" id="WP_152761372.1">
    <property type="nucleotide sequence ID" value="NZ_WHLY01000002.1"/>
</dbReference>
<dbReference type="PANTHER" id="PTHR43566">
    <property type="entry name" value="CONSERVED PROTEIN"/>
    <property type="match status" value="1"/>
</dbReference>
<dbReference type="EMBL" id="WHLY01000002">
    <property type="protein sequence ID" value="MPR34829.1"/>
    <property type="molecule type" value="Genomic_DNA"/>
</dbReference>
<dbReference type="Proteomes" id="UP000479293">
    <property type="component" value="Unassembled WGS sequence"/>
</dbReference>
<gene>
    <name evidence="2" type="ORF">GBK04_16075</name>
</gene>
<dbReference type="Pfam" id="PF13635">
    <property type="entry name" value="DUF4143"/>
    <property type="match status" value="1"/>
</dbReference>
<protein>
    <submittedName>
        <fullName evidence="2">AAA family ATPase</fullName>
    </submittedName>
</protein>
<evidence type="ECO:0000313" key="3">
    <source>
        <dbReference type="Proteomes" id="UP000479293"/>
    </source>
</evidence>
<dbReference type="InterPro" id="IPR041682">
    <property type="entry name" value="AAA_14"/>
</dbReference>
<evidence type="ECO:0000259" key="1">
    <source>
        <dbReference type="SMART" id="SM00382"/>
    </source>
</evidence>
<proteinExistence type="predicted"/>
<feature type="domain" description="AAA+ ATPase" evidence="1">
    <location>
        <begin position="16"/>
        <end position="220"/>
    </location>
</feature>
<dbReference type="SMART" id="SM00382">
    <property type="entry name" value="AAA"/>
    <property type="match status" value="1"/>
</dbReference>
<name>A0A7C9FQH6_9BACT</name>
<dbReference type="AlphaFoldDB" id="A0A7C9FQH6"/>
<dbReference type="Pfam" id="PF13173">
    <property type="entry name" value="AAA_14"/>
    <property type="match status" value="1"/>
</dbReference>
<keyword evidence="3" id="KW-1185">Reference proteome</keyword>
<dbReference type="SUPFAM" id="SSF52540">
    <property type="entry name" value="P-loop containing nucleoside triphosphate hydrolases"/>
    <property type="match status" value="1"/>
</dbReference>
<organism evidence="2 3">
    <name type="scientific">Salmonirosea aquatica</name>
    <dbReference type="NCBI Taxonomy" id="2654236"/>
    <lineage>
        <taxon>Bacteria</taxon>
        <taxon>Pseudomonadati</taxon>
        <taxon>Bacteroidota</taxon>
        <taxon>Cytophagia</taxon>
        <taxon>Cytophagales</taxon>
        <taxon>Spirosomataceae</taxon>
        <taxon>Salmonirosea</taxon>
    </lineage>
</organism>
<evidence type="ECO:0000313" key="2">
    <source>
        <dbReference type="EMBL" id="MPR34829.1"/>
    </source>
</evidence>
<comment type="caution">
    <text evidence="2">The sequence shown here is derived from an EMBL/GenBank/DDBJ whole genome shotgun (WGS) entry which is preliminary data.</text>
</comment>
<dbReference type="InterPro" id="IPR027417">
    <property type="entry name" value="P-loop_NTPase"/>
</dbReference>